<proteinExistence type="predicted"/>
<dbReference type="Proteomes" id="UP001055658">
    <property type="component" value="Chromosome"/>
</dbReference>
<evidence type="ECO:0000313" key="3">
    <source>
        <dbReference type="EMBL" id="USD20986.1"/>
    </source>
</evidence>
<protein>
    <submittedName>
        <fullName evidence="3">Copper resistance protein B</fullName>
    </submittedName>
</protein>
<evidence type="ECO:0000256" key="2">
    <source>
        <dbReference type="SAM" id="SignalP"/>
    </source>
</evidence>
<gene>
    <name evidence="3" type="ORF">MJO52_18275</name>
</gene>
<dbReference type="RefSeq" id="WP_252083389.1">
    <property type="nucleotide sequence ID" value="NZ_CP092418.1"/>
</dbReference>
<organism evidence="3 4">
    <name type="scientific">Microbulbifer variabilis</name>
    <dbReference type="NCBI Taxonomy" id="266805"/>
    <lineage>
        <taxon>Bacteria</taxon>
        <taxon>Pseudomonadati</taxon>
        <taxon>Pseudomonadota</taxon>
        <taxon>Gammaproteobacteria</taxon>
        <taxon>Cellvibrionales</taxon>
        <taxon>Microbulbiferaceae</taxon>
        <taxon>Microbulbifer</taxon>
    </lineage>
</organism>
<feature type="signal peptide" evidence="2">
    <location>
        <begin position="1"/>
        <end position="28"/>
    </location>
</feature>
<dbReference type="InterPro" id="IPR007939">
    <property type="entry name" value="Cu-R_B_prcur"/>
</dbReference>
<feature type="region of interest" description="Disordered" evidence="1">
    <location>
        <begin position="32"/>
        <end position="54"/>
    </location>
</feature>
<name>A0ABY4V9M7_9GAMM</name>
<evidence type="ECO:0000256" key="1">
    <source>
        <dbReference type="SAM" id="MobiDB-lite"/>
    </source>
</evidence>
<evidence type="ECO:0000313" key="4">
    <source>
        <dbReference type="Proteomes" id="UP001055658"/>
    </source>
</evidence>
<feature type="chain" id="PRO_5045306781" evidence="2">
    <location>
        <begin position="29"/>
        <end position="264"/>
    </location>
</feature>
<dbReference type="Pfam" id="PF05275">
    <property type="entry name" value="CopB"/>
    <property type="match status" value="1"/>
</dbReference>
<dbReference type="EMBL" id="CP092418">
    <property type="protein sequence ID" value="USD20986.1"/>
    <property type="molecule type" value="Genomic_DNA"/>
</dbReference>
<reference evidence="3" key="1">
    <citation type="submission" date="2022-02" db="EMBL/GenBank/DDBJ databases">
        <title>Coral-associated bacteria.</title>
        <authorList>
            <person name="Tang K."/>
            <person name="Wang X."/>
        </authorList>
    </citation>
    <scope>NUCLEOTIDE SEQUENCE</scope>
    <source>
        <strain evidence="3">SCSIO 43006</strain>
    </source>
</reference>
<accession>A0ABY4V9M7</accession>
<keyword evidence="2" id="KW-0732">Signal</keyword>
<keyword evidence="4" id="KW-1185">Reference proteome</keyword>
<sequence length="264" mass="29399">MRRTLCTKAAVIIVVTLCLQLGFQAAKAQNREDQHHSFQAPSEGSVAGEDNGMAGEGDKPVAKLSLDQFERRGMNGAAIEGDFSYGDDVNKVVLEVDFERGGGETEKNERWLVYSRSISKDWNFLAGFRHDLQRETTSRNWLAIGLVGETPYSLEMDAVLFLGRNGSTAFRLEGEYDAKLAEKVSLIPRLELNFFGQNDEIAGSGSGLSQIEIGLRLLYEIHPKFSPYIGVHHERVVGNAADFAREEGEKVYSTVWVVGFRAWF</sequence>